<dbReference type="EMBL" id="JAJJPB010000064">
    <property type="protein sequence ID" value="MCC9296877.1"/>
    <property type="molecule type" value="Genomic_DNA"/>
</dbReference>
<gene>
    <name evidence="3" type="ORF">LN736_18785</name>
</gene>
<sequence>MAVKKYKGSFFEHFSVIYDTRQEGKVRHKLIDIIFIAIAATICSCDDWEDVEAWAIEREDWLRKYLELPNGIPTHHTIERVLNLIDPKQFERCFVLWMREVTEIGNNTVIAIDGKTMRGTENKKNNKKAIHIVSAWCSSNKLIIGQVKADEKSNEITAIPELLDMLLIKGSIVTIDAMGCQKDIAEKIVKHNKADYVLALKENHKVLYDEVKEYFKDAKADKVKNEKIECYRTMEKSHGRIEERIFYYSTDISWMKAKDDWTKLNGIGMVIRNCEENGRKTEECRYYLGSIKNVKDFSQAARKHWGIESTHWNLDVTFREDENRNRTGNKPQNIGLLKRIALNLVKKDEERYPKKSLKSRRFQALLSLEYLEYILFINFR</sequence>
<evidence type="ECO:0000259" key="1">
    <source>
        <dbReference type="Pfam" id="PF01609"/>
    </source>
</evidence>
<reference evidence="3" key="1">
    <citation type="submission" date="2021-11" db="EMBL/GenBank/DDBJ databases">
        <authorList>
            <person name="Qingchun L."/>
            <person name="Dong Z."/>
            <person name="Zongwei Q."/>
            <person name="Jia Z."/>
            <person name="Duotao L."/>
        </authorList>
    </citation>
    <scope>NUCLEOTIDE SEQUENCE</scope>
    <source>
        <strain evidence="3">WLY-B-L2</strain>
    </source>
</reference>
<dbReference type="InterPro" id="IPR047647">
    <property type="entry name" value="ISAs1_transpos"/>
</dbReference>
<evidence type="ECO:0000313" key="3">
    <source>
        <dbReference type="EMBL" id="MCC9296877.1"/>
    </source>
</evidence>
<evidence type="ECO:0000313" key="4">
    <source>
        <dbReference type="Proteomes" id="UP001165422"/>
    </source>
</evidence>
<name>A0ABS8NAP7_9CLOT</name>
<dbReference type="PANTHER" id="PTHR30298:SF0">
    <property type="entry name" value="PROTEIN YBFL-RELATED"/>
    <property type="match status" value="1"/>
</dbReference>
<dbReference type="InterPro" id="IPR051698">
    <property type="entry name" value="Transposase_11-like"/>
</dbReference>
<dbReference type="InterPro" id="IPR002559">
    <property type="entry name" value="Transposase_11"/>
</dbReference>
<feature type="domain" description="Transposase IS4-like" evidence="1">
    <location>
        <begin position="108"/>
        <end position="344"/>
    </location>
</feature>
<dbReference type="Pfam" id="PF01609">
    <property type="entry name" value="DDE_Tnp_1"/>
    <property type="match status" value="1"/>
</dbReference>
<accession>A0ABS8NAP7</accession>
<keyword evidence="4" id="KW-1185">Reference proteome</keyword>
<dbReference type="Proteomes" id="UP001165422">
    <property type="component" value="Unassembled WGS sequence"/>
</dbReference>
<feature type="domain" description="H repeat-associated protein N-terminal" evidence="2">
    <location>
        <begin position="12"/>
        <end position="98"/>
    </location>
</feature>
<comment type="caution">
    <text evidence="3">The sequence shown here is derived from an EMBL/GenBank/DDBJ whole genome shotgun (WGS) entry which is preliminary data.</text>
</comment>
<dbReference type="PANTHER" id="PTHR30298">
    <property type="entry name" value="H REPEAT-ASSOCIATED PREDICTED TRANSPOSASE"/>
    <property type="match status" value="1"/>
</dbReference>
<dbReference type="InterPro" id="IPR032806">
    <property type="entry name" value="YbfD_N"/>
</dbReference>
<evidence type="ECO:0000259" key="2">
    <source>
        <dbReference type="Pfam" id="PF13808"/>
    </source>
</evidence>
<dbReference type="NCBIfam" id="NF033564">
    <property type="entry name" value="transpos_ISAs1"/>
    <property type="match status" value="1"/>
</dbReference>
<organism evidence="3 4">
    <name type="scientific">Clostridium aromativorans</name>
    <dbReference type="NCBI Taxonomy" id="2836848"/>
    <lineage>
        <taxon>Bacteria</taxon>
        <taxon>Bacillati</taxon>
        <taxon>Bacillota</taxon>
        <taxon>Clostridia</taxon>
        <taxon>Eubacteriales</taxon>
        <taxon>Clostridiaceae</taxon>
        <taxon>Clostridium</taxon>
    </lineage>
</organism>
<proteinExistence type="predicted"/>
<protein>
    <submittedName>
        <fullName evidence="3">ISAs1 family transposase</fullName>
    </submittedName>
</protein>
<dbReference type="RefSeq" id="WP_179977686.1">
    <property type="nucleotide sequence ID" value="NZ_JAJJPB010000064.1"/>
</dbReference>
<dbReference type="Pfam" id="PF13808">
    <property type="entry name" value="DDE_Tnp_1_assoc"/>
    <property type="match status" value="1"/>
</dbReference>